<name>A0ACC1C9J5_9ROSI</name>
<reference evidence="2" key="1">
    <citation type="journal article" date="2023" name="G3 (Bethesda)">
        <title>Genome assembly and association tests identify interacting loci associated with vigor, precocity, and sex in interspecific pistachio rootstocks.</title>
        <authorList>
            <person name="Palmer W."/>
            <person name="Jacygrad E."/>
            <person name="Sagayaradj S."/>
            <person name="Cavanaugh K."/>
            <person name="Han R."/>
            <person name="Bertier L."/>
            <person name="Beede B."/>
            <person name="Kafkas S."/>
            <person name="Golino D."/>
            <person name="Preece J."/>
            <person name="Michelmore R."/>
        </authorList>
    </citation>
    <scope>NUCLEOTIDE SEQUENCE [LARGE SCALE GENOMIC DNA]</scope>
</reference>
<dbReference type="Proteomes" id="UP001164250">
    <property type="component" value="Chromosome 1"/>
</dbReference>
<gene>
    <name evidence="1" type="ORF">Patl1_02933</name>
</gene>
<accession>A0ACC1C9J5</accession>
<protein>
    <submittedName>
        <fullName evidence="1">Uncharacterized protein</fullName>
    </submittedName>
</protein>
<sequence>MANIGRSLFSFALVCVMLAMLVGVGMSHEGHDQSESPGSSPGATAGSHGGSAAAGMSPHLFGTTLFASSVFFVVSLNY</sequence>
<organism evidence="1 2">
    <name type="scientific">Pistacia atlantica</name>
    <dbReference type="NCBI Taxonomy" id="434234"/>
    <lineage>
        <taxon>Eukaryota</taxon>
        <taxon>Viridiplantae</taxon>
        <taxon>Streptophyta</taxon>
        <taxon>Embryophyta</taxon>
        <taxon>Tracheophyta</taxon>
        <taxon>Spermatophyta</taxon>
        <taxon>Magnoliopsida</taxon>
        <taxon>eudicotyledons</taxon>
        <taxon>Gunneridae</taxon>
        <taxon>Pentapetalae</taxon>
        <taxon>rosids</taxon>
        <taxon>malvids</taxon>
        <taxon>Sapindales</taxon>
        <taxon>Anacardiaceae</taxon>
        <taxon>Pistacia</taxon>
    </lineage>
</organism>
<dbReference type="EMBL" id="CM047897">
    <property type="protein sequence ID" value="KAJ0112261.1"/>
    <property type="molecule type" value="Genomic_DNA"/>
</dbReference>
<comment type="caution">
    <text evidence="1">The sequence shown here is derived from an EMBL/GenBank/DDBJ whole genome shotgun (WGS) entry which is preliminary data.</text>
</comment>
<evidence type="ECO:0000313" key="2">
    <source>
        <dbReference type="Proteomes" id="UP001164250"/>
    </source>
</evidence>
<keyword evidence="2" id="KW-1185">Reference proteome</keyword>
<proteinExistence type="predicted"/>
<evidence type="ECO:0000313" key="1">
    <source>
        <dbReference type="EMBL" id="KAJ0112261.1"/>
    </source>
</evidence>